<dbReference type="GO" id="GO:0003677">
    <property type="term" value="F:DNA binding"/>
    <property type="evidence" value="ECO:0007669"/>
    <property type="project" value="UniProtKB-KW"/>
</dbReference>
<evidence type="ECO:0000256" key="3">
    <source>
        <dbReference type="ARBA" id="ARBA00023015"/>
    </source>
</evidence>
<dbReference type="SMART" id="SM00066">
    <property type="entry name" value="GAL4"/>
    <property type="match status" value="1"/>
</dbReference>
<dbReference type="GO" id="GO:0008270">
    <property type="term" value="F:zinc ion binding"/>
    <property type="evidence" value="ECO:0007669"/>
    <property type="project" value="InterPro"/>
</dbReference>
<dbReference type="GO" id="GO:0000981">
    <property type="term" value="F:DNA-binding transcription factor activity, RNA polymerase II-specific"/>
    <property type="evidence" value="ECO:0007669"/>
    <property type="project" value="InterPro"/>
</dbReference>
<keyword evidence="5" id="KW-0804">Transcription</keyword>
<evidence type="ECO:0000256" key="5">
    <source>
        <dbReference type="ARBA" id="ARBA00023163"/>
    </source>
</evidence>
<reference evidence="9" key="2">
    <citation type="submission" date="2020-02" db="EMBL/GenBank/DDBJ databases">
        <authorList>
            <person name="Gilchrist C.L.M."/>
            <person name="Chooi Y.-H."/>
        </authorList>
    </citation>
    <scope>NUCLEOTIDE SEQUENCE</scope>
    <source>
        <strain evidence="9">MST-FP2251</strain>
    </source>
</reference>
<comment type="subcellular location">
    <subcellularLocation>
        <location evidence="1">Nucleus</location>
    </subcellularLocation>
</comment>
<dbReference type="InterPro" id="IPR001138">
    <property type="entry name" value="Zn2Cys6_DnaBD"/>
</dbReference>
<dbReference type="CDD" id="cd00067">
    <property type="entry name" value="GAL4"/>
    <property type="match status" value="1"/>
</dbReference>
<evidence type="ECO:0000313" key="9">
    <source>
        <dbReference type="EMBL" id="KAF9887319.1"/>
    </source>
</evidence>
<dbReference type="GO" id="GO:0006351">
    <property type="term" value="P:DNA-templated transcription"/>
    <property type="evidence" value="ECO:0007669"/>
    <property type="project" value="InterPro"/>
</dbReference>
<dbReference type="PANTHER" id="PTHR31001">
    <property type="entry name" value="UNCHARACTERIZED TRANSCRIPTIONAL REGULATORY PROTEIN"/>
    <property type="match status" value="1"/>
</dbReference>
<reference evidence="9" key="1">
    <citation type="journal article" date="2019" name="Beilstein J. Org. Chem.">
        <title>Nanangenines: drimane sesquiterpenoids as the dominant metabolite cohort of a novel Australian fungus, Aspergillus nanangensis.</title>
        <authorList>
            <person name="Lacey H.J."/>
            <person name="Gilchrist C.L.M."/>
            <person name="Crombie A."/>
            <person name="Kalaitzis J.A."/>
            <person name="Vuong D."/>
            <person name="Rutledge P.J."/>
            <person name="Turner P."/>
            <person name="Pitt J.I."/>
            <person name="Lacey E."/>
            <person name="Chooi Y.H."/>
            <person name="Piggott A.M."/>
        </authorList>
    </citation>
    <scope>NUCLEOTIDE SEQUENCE</scope>
    <source>
        <strain evidence="9">MST-FP2251</strain>
    </source>
</reference>
<feature type="compositionally biased region" description="Basic and acidic residues" evidence="7">
    <location>
        <begin position="109"/>
        <end position="131"/>
    </location>
</feature>
<keyword evidence="10" id="KW-1185">Reference proteome</keyword>
<dbReference type="Proteomes" id="UP001194746">
    <property type="component" value="Unassembled WGS sequence"/>
</dbReference>
<comment type="caution">
    <text evidence="9">The sequence shown here is derived from an EMBL/GenBank/DDBJ whole genome shotgun (WGS) entry which is preliminary data.</text>
</comment>
<evidence type="ECO:0000256" key="7">
    <source>
        <dbReference type="SAM" id="MobiDB-lite"/>
    </source>
</evidence>
<dbReference type="Pfam" id="PF00172">
    <property type="entry name" value="Zn_clus"/>
    <property type="match status" value="1"/>
</dbReference>
<name>A0AAD4CIS3_ASPNN</name>
<dbReference type="InterPro" id="IPR050613">
    <property type="entry name" value="Sec_Metabolite_Reg"/>
</dbReference>
<gene>
    <name evidence="9" type="ORF">FE257_010314</name>
</gene>
<dbReference type="GO" id="GO:0009893">
    <property type="term" value="P:positive regulation of metabolic process"/>
    <property type="evidence" value="ECO:0007669"/>
    <property type="project" value="UniProtKB-ARBA"/>
</dbReference>
<accession>A0AAD4CIS3</accession>
<dbReference type="PROSITE" id="PS50048">
    <property type="entry name" value="ZN2_CY6_FUNGAL_2"/>
    <property type="match status" value="1"/>
</dbReference>
<evidence type="ECO:0000256" key="2">
    <source>
        <dbReference type="ARBA" id="ARBA00022723"/>
    </source>
</evidence>
<evidence type="ECO:0000256" key="1">
    <source>
        <dbReference type="ARBA" id="ARBA00004123"/>
    </source>
</evidence>
<dbReference type="InterPro" id="IPR007219">
    <property type="entry name" value="XnlR_reg_dom"/>
</dbReference>
<evidence type="ECO:0000256" key="4">
    <source>
        <dbReference type="ARBA" id="ARBA00023125"/>
    </source>
</evidence>
<evidence type="ECO:0000313" key="10">
    <source>
        <dbReference type="Proteomes" id="UP001194746"/>
    </source>
</evidence>
<dbReference type="GO" id="GO:0005634">
    <property type="term" value="C:nucleus"/>
    <property type="evidence" value="ECO:0007669"/>
    <property type="project" value="UniProtKB-SubCell"/>
</dbReference>
<evidence type="ECO:0000259" key="8">
    <source>
        <dbReference type="PROSITE" id="PS50048"/>
    </source>
</evidence>
<organism evidence="9 10">
    <name type="scientific">Aspergillus nanangensis</name>
    <dbReference type="NCBI Taxonomy" id="2582783"/>
    <lineage>
        <taxon>Eukaryota</taxon>
        <taxon>Fungi</taxon>
        <taxon>Dikarya</taxon>
        <taxon>Ascomycota</taxon>
        <taxon>Pezizomycotina</taxon>
        <taxon>Eurotiomycetes</taxon>
        <taxon>Eurotiomycetidae</taxon>
        <taxon>Eurotiales</taxon>
        <taxon>Aspergillaceae</taxon>
        <taxon>Aspergillus</taxon>
        <taxon>Aspergillus subgen. Circumdati</taxon>
    </lineage>
</organism>
<dbReference type="SUPFAM" id="SSF57701">
    <property type="entry name" value="Zn2/Cys6 DNA-binding domain"/>
    <property type="match status" value="1"/>
</dbReference>
<keyword evidence="2" id="KW-0479">Metal-binding</keyword>
<dbReference type="CDD" id="cd12148">
    <property type="entry name" value="fungal_TF_MHR"/>
    <property type="match status" value="1"/>
</dbReference>
<keyword evidence="4" id="KW-0238">DNA-binding</keyword>
<protein>
    <recommendedName>
        <fullName evidence="8">Zn(2)-C6 fungal-type domain-containing protein</fullName>
    </recommendedName>
</protein>
<dbReference type="InterPro" id="IPR036864">
    <property type="entry name" value="Zn2-C6_fun-type_DNA-bd_sf"/>
</dbReference>
<dbReference type="EMBL" id="VCAU01000063">
    <property type="protein sequence ID" value="KAF9887319.1"/>
    <property type="molecule type" value="Genomic_DNA"/>
</dbReference>
<keyword evidence="6" id="KW-0539">Nucleus</keyword>
<dbReference type="AlphaFoldDB" id="A0AAD4CIS3"/>
<dbReference type="Gene3D" id="4.10.240.10">
    <property type="entry name" value="Zn(2)-C6 fungal-type DNA-binding domain"/>
    <property type="match status" value="1"/>
</dbReference>
<feature type="domain" description="Zn(2)-C6 fungal-type" evidence="8">
    <location>
        <begin position="20"/>
        <end position="48"/>
    </location>
</feature>
<evidence type="ECO:0000256" key="6">
    <source>
        <dbReference type="ARBA" id="ARBA00023242"/>
    </source>
</evidence>
<dbReference type="PANTHER" id="PTHR31001:SF45">
    <property type="entry name" value="ZN(II)2CYS6 TRANSCRIPTION FACTOR (EUROFUNG)"/>
    <property type="match status" value="1"/>
</dbReference>
<dbReference type="Pfam" id="PF04082">
    <property type="entry name" value="Fungal_trans"/>
    <property type="match status" value="1"/>
</dbReference>
<sequence>MMPPPTREPPPSSKPQRVLSCILCQQRKVKCDRNFPCANCIKFKAKCVPASLNPRRRKRRFAERDLLDRVRKYEDMLLQHKIGFEPLHAEPSTSWAEQDSDSDQPDVPTAEKAHPDAPESHDGMSNDNHPRTFWDAMKQEATQKPGNNNGNPSDEAVSDGGVKRAFDQLFPYSDNILFGSRRIAVILTTLHPDPVQIFRLWQIYINNVDPLLKVTHSPSLQGRLVEAACSLETVNPTLEALMFSIYSMAVMSLTPEECQATFAWPKSDLLAMYQYGCQQALLNCSYLRTEDPECLTAFYLSLVSIGLTTDPRSLSSMLGVAMRISSRIAIHSESSFVKCTALDAEMRRRLWWSLKVFDTRISELANHKNFTLVPTLDCATPLNVNDSDLRPELKEPPVAQSAASEAFFVVVRSELDQSVRKTNFHLAFNNPALRPATKDAQAKLISQASEMDAIENRIQEKYLRFCNPDNPLHFMTVWTTRTIIAKYRLVEYYSRYSGSLIAQTDAHRDTGLAHALDALQCDTKLMTSPIIAGFRWLVLFYFPLPAYMHILQDLEKRPGCVKAKEAWEIMSENFDARVIRLGGDIPAFSIFTRIVLPAWESCEATQAQPTEPSNIPRIVSYIRECVAREQRPSLTTTTGVTQPCDLPDVEIESLPTSIPIKFGNHGVLYDPEETLAQTGFRMPLDDSQLDWAAAAWNLG</sequence>
<proteinExistence type="predicted"/>
<keyword evidence="3" id="KW-0805">Transcription regulation</keyword>
<feature type="region of interest" description="Disordered" evidence="7">
    <location>
        <begin position="88"/>
        <end position="131"/>
    </location>
</feature>